<dbReference type="KEGG" id="acab:QRX50_25950"/>
<comment type="similarity">
    <text evidence="1">Belongs to the peptidase M20A family.</text>
</comment>
<dbReference type="RefSeq" id="WP_285965783.1">
    <property type="nucleotide sequence ID" value="NZ_CP127294.1"/>
</dbReference>
<dbReference type="SUPFAM" id="SSF53187">
    <property type="entry name" value="Zn-dependent exopeptidases"/>
    <property type="match status" value="1"/>
</dbReference>
<evidence type="ECO:0000259" key="2">
    <source>
        <dbReference type="Pfam" id="PF07687"/>
    </source>
</evidence>
<evidence type="ECO:0000313" key="4">
    <source>
        <dbReference type="Proteomes" id="UP001236014"/>
    </source>
</evidence>
<dbReference type="PIRSF" id="PIRSF037226">
    <property type="entry name" value="Amidohydrolase_ACY1L2_prd"/>
    <property type="match status" value="1"/>
</dbReference>
<dbReference type="GO" id="GO:0005737">
    <property type="term" value="C:cytoplasm"/>
    <property type="evidence" value="ECO:0007669"/>
    <property type="project" value="TreeGrafter"/>
</dbReference>
<name>A0A9Y2I9Q3_9PSEU</name>
<dbReference type="NCBIfam" id="TIGR01891">
    <property type="entry name" value="amidohydrolases"/>
    <property type="match status" value="1"/>
</dbReference>
<dbReference type="Gene3D" id="3.30.70.360">
    <property type="match status" value="1"/>
</dbReference>
<evidence type="ECO:0000256" key="1">
    <source>
        <dbReference type="PIRNR" id="PIRNR037226"/>
    </source>
</evidence>
<evidence type="ECO:0000313" key="3">
    <source>
        <dbReference type="EMBL" id="WIX75006.1"/>
    </source>
</evidence>
<dbReference type="PANTHER" id="PTHR30575:SF0">
    <property type="entry name" value="XAA-ARG DIPEPTIDASE"/>
    <property type="match status" value="1"/>
</dbReference>
<dbReference type="Pfam" id="PF07687">
    <property type="entry name" value="M20_dimer"/>
    <property type="match status" value="1"/>
</dbReference>
<dbReference type="InterPro" id="IPR052030">
    <property type="entry name" value="Peptidase_M20/M20A_hydrolases"/>
</dbReference>
<keyword evidence="4" id="KW-1185">Reference proteome</keyword>
<sequence>MEADETRHERVDEEIERLDERLWSIARALHSQPEPANAEHEAVRALTGELAEAGVAVEHGVAGLPTAFTARRGGARPCVALLLEYDAVPGLGHASGRNLVAAAGLGAALAAREVTGDDRGSILVVGCPAAEPATGKGALAAAGVFDDVDAALVFHPGTHTWTWAPLTARTDVRVTVQGRAAHPTAEPRRGVDAVATLVQTFTAVAALQSRLPAGFHVQGIITRGGESTAVVPDLAEARFGLSAPTTAALEKLVSDVTACAEGAALATGAKAQTDRLGPGCAHLRDNPVLSGHFARHLAARGIHATPPDPGVFPGSSDVGDVSLKVPTIHPFVAILDPGHAERTPEFTAAAASPRARSVLLAAAAALGRTTVDLLAHPALVSQAWDCFADQARAERAG</sequence>
<organism evidence="3 4">
    <name type="scientific">Amycolatopsis carbonis</name>
    <dbReference type="NCBI Taxonomy" id="715471"/>
    <lineage>
        <taxon>Bacteria</taxon>
        <taxon>Bacillati</taxon>
        <taxon>Actinomycetota</taxon>
        <taxon>Actinomycetes</taxon>
        <taxon>Pseudonocardiales</taxon>
        <taxon>Pseudonocardiaceae</taxon>
        <taxon>Amycolatopsis</taxon>
    </lineage>
</organism>
<dbReference type="GO" id="GO:0071713">
    <property type="term" value="F:para-aminobenzoyl-glutamate hydrolase activity"/>
    <property type="evidence" value="ECO:0007669"/>
    <property type="project" value="TreeGrafter"/>
</dbReference>
<dbReference type="InterPro" id="IPR017439">
    <property type="entry name" value="Amidohydrolase"/>
</dbReference>
<dbReference type="InterPro" id="IPR011650">
    <property type="entry name" value="Peptidase_M20_dimer"/>
</dbReference>
<dbReference type="AlphaFoldDB" id="A0A9Y2I9Q3"/>
<gene>
    <name evidence="3" type="ORF">QRX50_25950</name>
</gene>
<dbReference type="GO" id="GO:0016805">
    <property type="term" value="F:dipeptidase activity"/>
    <property type="evidence" value="ECO:0007669"/>
    <property type="project" value="InterPro"/>
</dbReference>
<dbReference type="SUPFAM" id="SSF55031">
    <property type="entry name" value="Bacterial exopeptidase dimerisation domain"/>
    <property type="match status" value="1"/>
</dbReference>
<protein>
    <recommendedName>
        <fullName evidence="1">Peptidase M20 domain-containing protein 2</fullName>
    </recommendedName>
</protein>
<dbReference type="EMBL" id="CP127294">
    <property type="protein sequence ID" value="WIX75006.1"/>
    <property type="molecule type" value="Genomic_DNA"/>
</dbReference>
<proteinExistence type="inferred from homology"/>
<dbReference type="GO" id="GO:0046657">
    <property type="term" value="P:folic acid catabolic process"/>
    <property type="evidence" value="ECO:0007669"/>
    <property type="project" value="TreeGrafter"/>
</dbReference>
<dbReference type="PANTHER" id="PTHR30575">
    <property type="entry name" value="PEPTIDASE M20"/>
    <property type="match status" value="1"/>
</dbReference>
<dbReference type="Proteomes" id="UP001236014">
    <property type="component" value="Chromosome"/>
</dbReference>
<dbReference type="InterPro" id="IPR017144">
    <property type="entry name" value="Xaa-Arg_dipeptidase"/>
</dbReference>
<feature type="domain" description="Peptidase M20 dimerisation" evidence="2">
    <location>
        <begin position="172"/>
        <end position="262"/>
    </location>
</feature>
<reference evidence="3 4" key="1">
    <citation type="submission" date="2023-06" db="EMBL/GenBank/DDBJ databases">
        <authorList>
            <person name="Oyuntsetseg B."/>
            <person name="Kim S.B."/>
        </authorList>
    </citation>
    <scope>NUCLEOTIDE SEQUENCE [LARGE SCALE GENOMIC DNA]</scope>
    <source>
        <strain evidence="3 4">2-15</strain>
    </source>
</reference>
<dbReference type="InterPro" id="IPR036264">
    <property type="entry name" value="Bact_exopeptidase_dim_dom"/>
</dbReference>
<dbReference type="Gene3D" id="3.40.630.10">
    <property type="entry name" value="Zn peptidases"/>
    <property type="match status" value="1"/>
</dbReference>
<accession>A0A9Y2I9Q3</accession>